<keyword evidence="1" id="KW-0732">Signal</keyword>
<sequence length="151" mass="16328">MAPSCLSLVLCVLLLVHGAARRAEATLYSHMCSENDAVFQYSKYHTVSEVDAAGYRNCITANAVLTSSDGNTTVPLTAPGDRYQDALAGGSPECGELGFVAKPETTADAAVNLMIWHCTIPGKHGDHKGYNFLYGPRVAYAVVQDKYTYYR</sequence>
<dbReference type="InterPro" id="IPR008972">
    <property type="entry name" value="Cupredoxin"/>
</dbReference>
<reference evidence="3" key="2">
    <citation type="submission" date="2013-04" db="UniProtKB">
        <authorList>
            <consortium name="EnsemblPlants"/>
        </authorList>
    </citation>
    <scope>IDENTIFICATION</scope>
</reference>
<keyword evidence="4" id="KW-1185">Reference proteome</keyword>
<dbReference type="GO" id="GO:0009055">
    <property type="term" value="F:electron transfer activity"/>
    <property type="evidence" value="ECO:0007669"/>
    <property type="project" value="InterPro"/>
</dbReference>
<feature type="signal peptide" evidence="1">
    <location>
        <begin position="1"/>
        <end position="25"/>
    </location>
</feature>
<evidence type="ECO:0000313" key="3">
    <source>
        <dbReference type="EnsemblPlants" id="OB11G26860.1"/>
    </source>
</evidence>
<name>J3NA50_ORYBR</name>
<evidence type="ECO:0000313" key="4">
    <source>
        <dbReference type="Proteomes" id="UP000006038"/>
    </source>
</evidence>
<dbReference type="Gramene" id="OB11G26860.1">
    <property type="protein sequence ID" value="OB11G26860.1"/>
    <property type="gene ID" value="OB11G26860"/>
</dbReference>
<proteinExistence type="predicted"/>
<evidence type="ECO:0000256" key="1">
    <source>
        <dbReference type="SAM" id="SignalP"/>
    </source>
</evidence>
<dbReference type="EnsemblPlants" id="OB11G26860.1">
    <property type="protein sequence ID" value="OB11G26860.1"/>
    <property type="gene ID" value="OB11G26860"/>
</dbReference>
<protein>
    <recommendedName>
        <fullName evidence="2">Phytocyanin domain-containing protein</fullName>
    </recommendedName>
</protein>
<dbReference type="HOGENOM" id="CLU_1734287_0_0_1"/>
<dbReference type="Pfam" id="PF02298">
    <property type="entry name" value="Cu_bind_like"/>
    <property type="match status" value="1"/>
</dbReference>
<feature type="domain" description="Phytocyanin" evidence="2">
    <location>
        <begin position="38"/>
        <end position="83"/>
    </location>
</feature>
<dbReference type="InterPro" id="IPR003245">
    <property type="entry name" value="Phytocyanin_dom"/>
</dbReference>
<evidence type="ECO:0000259" key="2">
    <source>
        <dbReference type="Pfam" id="PF02298"/>
    </source>
</evidence>
<accession>J3NA50</accession>
<dbReference type="AlphaFoldDB" id="J3NA50"/>
<reference evidence="3" key="1">
    <citation type="journal article" date="2013" name="Nat. Commun.">
        <title>Whole-genome sequencing of Oryza brachyantha reveals mechanisms underlying Oryza genome evolution.</title>
        <authorList>
            <person name="Chen J."/>
            <person name="Huang Q."/>
            <person name="Gao D."/>
            <person name="Wang J."/>
            <person name="Lang Y."/>
            <person name="Liu T."/>
            <person name="Li B."/>
            <person name="Bai Z."/>
            <person name="Luis Goicoechea J."/>
            <person name="Liang C."/>
            <person name="Chen C."/>
            <person name="Zhang W."/>
            <person name="Sun S."/>
            <person name="Liao Y."/>
            <person name="Zhang X."/>
            <person name="Yang L."/>
            <person name="Song C."/>
            <person name="Wang M."/>
            <person name="Shi J."/>
            <person name="Liu G."/>
            <person name="Liu J."/>
            <person name="Zhou H."/>
            <person name="Zhou W."/>
            <person name="Yu Q."/>
            <person name="An N."/>
            <person name="Chen Y."/>
            <person name="Cai Q."/>
            <person name="Wang B."/>
            <person name="Liu B."/>
            <person name="Min J."/>
            <person name="Huang Y."/>
            <person name="Wu H."/>
            <person name="Li Z."/>
            <person name="Zhang Y."/>
            <person name="Yin Y."/>
            <person name="Song W."/>
            <person name="Jiang J."/>
            <person name="Jackson S.A."/>
            <person name="Wing R.A."/>
            <person name="Wang J."/>
            <person name="Chen M."/>
        </authorList>
    </citation>
    <scope>NUCLEOTIDE SEQUENCE [LARGE SCALE GENOMIC DNA]</scope>
    <source>
        <strain evidence="3">cv. IRGC 101232</strain>
    </source>
</reference>
<dbReference type="Gene3D" id="2.60.40.420">
    <property type="entry name" value="Cupredoxins - blue copper proteins"/>
    <property type="match status" value="1"/>
</dbReference>
<dbReference type="STRING" id="4533.J3NA50"/>
<dbReference type="SUPFAM" id="SSF49503">
    <property type="entry name" value="Cupredoxins"/>
    <property type="match status" value="1"/>
</dbReference>
<dbReference type="Proteomes" id="UP000006038">
    <property type="component" value="Chromosome 11"/>
</dbReference>
<feature type="chain" id="PRO_5003774793" description="Phytocyanin domain-containing protein" evidence="1">
    <location>
        <begin position="26"/>
        <end position="151"/>
    </location>
</feature>
<organism evidence="3">
    <name type="scientific">Oryza brachyantha</name>
    <name type="common">malo sina</name>
    <dbReference type="NCBI Taxonomy" id="4533"/>
    <lineage>
        <taxon>Eukaryota</taxon>
        <taxon>Viridiplantae</taxon>
        <taxon>Streptophyta</taxon>
        <taxon>Embryophyta</taxon>
        <taxon>Tracheophyta</taxon>
        <taxon>Spermatophyta</taxon>
        <taxon>Magnoliopsida</taxon>
        <taxon>Liliopsida</taxon>
        <taxon>Poales</taxon>
        <taxon>Poaceae</taxon>
        <taxon>BOP clade</taxon>
        <taxon>Oryzoideae</taxon>
        <taxon>Oryzeae</taxon>
        <taxon>Oryzinae</taxon>
        <taxon>Oryza</taxon>
    </lineage>
</organism>